<feature type="compositionally biased region" description="Polar residues" evidence="1">
    <location>
        <begin position="966"/>
        <end position="992"/>
    </location>
</feature>
<feature type="region of interest" description="Disordered" evidence="1">
    <location>
        <begin position="267"/>
        <end position="288"/>
    </location>
</feature>
<dbReference type="InterPro" id="IPR006578">
    <property type="entry name" value="MADF-dom"/>
</dbReference>
<dbReference type="Proteomes" id="UP000215335">
    <property type="component" value="Unassembled WGS sequence"/>
</dbReference>
<evidence type="ECO:0000313" key="4">
    <source>
        <dbReference type="Proteomes" id="UP000215335"/>
    </source>
</evidence>
<feature type="region of interest" description="Disordered" evidence="1">
    <location>
        <begin position="302"/>
        <end position="336"/>
    </location>
</feature>
<dbReference type="Pfam" id="PF10545">
    <property type="entry name" value="MADF_DNA_bdg"/>
    <property type="match status" value="1"/>
</dbReference>
<dbReference type="EMBL" id="NNAY01001734">
    <property type="protein sequence ID" value="OXU23090.1"/>
    <property type="molecule type" value="Genomic_DNA"/>
</dbReference>
<keyword evidence="4" id="KW-1185">Reference proteome</keyword>
<evidence type="ECO:0000259" key="2">
    <source>
        <dbReference type="PROSITE" id="PS51029"/>
    </source>
</evidence>
<evidence type="ECO:0000256" key="1">
    <source>
        <dbReference type="SAM" id="MobiDB-lite"/>
    </source>
</evidence>
<dbReference type="AlphaFoldDB" id="A0A232EXU3"/>
<feature type="region of interest" description="Disordered" evidence="1">
    <location>
        <begin position="962"/>
        <end position="992"/>
    </location>
</feature>
<feature type="region of interest" description="Disordered" evidence="1">
    <location>
        <begin position="921"/>
        <end position="943"/>
    </location>
</feature>
<feature type="compositionally biased region" description="Basic residues" evidence="1">
    <location>
        <begin position="153"/>
        <end position="167"/>
    </location>
</feature>
<dbReference type="PROSITE" id="PS51029">
    <property type="entry name" value="MADF"/>
    <property type="match status" value="1"/>
</dbReference>
<feature type="region of interest" description="Disordered" evidence="1">
    <location>
        <begin position="140"/>
        <end position="175"/>
    </location>
</feature>
<feature type="compositionally biased region" description="Basic and acidic residues" evidence="1">
    <location>
        <begin position="322"/>
        <end position="336"/>
    </location>
</feature>
<accession>A0A232EXU3</accession>
<organism evidence="3 4">
    <name type="scientific">Trichomalopsis sarcophagae</name>
    <dbReference type="NCBI Taxonomy" id="543379"/>
    <lineage>
        <taxon>Eukaryota</taxon>
        <taxon>Metazoa</taxon>
        <taxon>Ecdysozoa</taxon>
        <taxon>Arthropoda</taxon>
        <taxon>Hexapoda</taxon>
        <taxon>Insecta</taxon>
        <taxon>Pterygota</taxon>
        <taxon>Neoptera</taxon>
        <taxon>Endopterygota</taxon>
        <taxon>Hymenoptera</taxon>
        <taxon>Apocrita</taxon>
        <taxon>Proctotrupomorpha</taxon>
        <taxon>Chalcidoidea</taxon>
        <taxon>Pteromalidae</taxon>
        <taxon>Pteromalinae</taxon>
        <taxon>Trichomalopsis</taxon>
    </lineage>
</organism>
<protein>
    <recommendedName>
        <fullName evidence="2">MADF domain-containing protein</fullName>
    </recommendedName>
</protein>
<evidence type="ECO:0000313" key="3">
    <source>
        <dbReference type="EMBL" id="OXU23090.1"/>
    </source>
</evidence>
<comment type="caution">
    <text evidence="3">The sequence shown here is derived from an EMBL/GenBank/DDBJ whole genome shotgun (WGS) entry which is preliminary data.</text>
</comment>
<sequence length="1054" mass="118538">MSFEWDDEVVDKFLEEYRQHECLWNPYHRNFTDCYARNEALKKIVKVLRAELTIEDCLKILRSIREKYLEEQTKNLTRRLRPRSRWLCIVESMLEKIVRDEEEEDVKKKSKKQLVPKVKTLYRHTISSSNRRKDCTVSLVRSKSTGSCPKGKSLGRAKSKKKSKKNSQGKLDKGSRFCSDVEKTKERNSCKRSDMQDCARPQTAWGRQRNNYLDNLNWTTYDTSCARTLECPAYSSHLDRISRVENICRDPCSVPATGYQCQTRSNPPTASCNWEGRKRNTDIQPTPPSVIEARNCRVTRPTSSCSERRTPSSQDSNCPAAPEKRSRSCKDKDKPMMKTASTSCCLCPEKSATEKPKQCETTIKANTESVHMPDVCTKATCPSFSKSTTTVTSPEKRQYTTNIVPEENSNKCVGTIDCNKNVRFECNQDLQQCVSSFQTTPRVAAKFENGVLEAYSQFKVIFPTRPDSNISSNNACRENSSVSLKAPAPVKKVTQRVQTDSTTRDCAVSVNSSEFLCPSRPQSAKGSCCPNRCLSQRNMQIGTDDDIVEVCYRDNAATSLEAEKTLHDFVLLTPGGKYVPLVRSVASEKMQVFTECCADANRPAERVPDVCETAPSRIREKQMPTTLDDEKCDSSTTKLLLRCLEQMLNLEEQEEKGEYSCINLIIIFIFSKIGKSADTQEDPCEPCKHKELTEKVAFGCSGEKPTNPRIDLGCSSPRGKLTQNFLEILKCALELDHGKKADICDDDGQKQDKNCDCDDAVPDKKEPPTPENFCDNENRNCAVQGDRMIRCSSQTSERFANKSEAKVPIKEDKSVHCQDLLNSTRPIKVKESPCRDAPIVRSCAVDSNPVELSSLQPRTTSPNSILGDKQVYYKKTMKQTGEGHSRILEKTVAYKEASTSGTCIGSTVTKDAGVQEEILSSSRGTQCEPRRRETKTSNVNSVGTQKRDTVLEYLVGCANRPEKISSVKQSPGTSKSPTPNRIVTGKSRTNLPPDQCQRDNATGVSYVKCDQFYRSYVVRSPTRLTPTPQENVDRKLKEYHRRVSALKKICNSGH</sequence>
<dbReference type="STRING" id="543379.A0A232EXU3"/>
<reference evidence="3 4" key="1">
    <citation type="journal article" date="2017" name="Curr. Biol.">
        <title>The Evolution of Venom by Co-option of Single-Copy Genes.</title>
        <authorList>
            <person name="Martinson E.O."/>
            <person name="Mrinalini"/>
            <person name="Kelkar Y.D."/>
            <person name="Chang C.H."/>
            <person name="Werren J.H."/>
        </authorList>
    </citation>
    <scope>NUCLEOTIDE SEQUENCE [LARGE SCALE GENOMIC DNA]</scope>
    <source>
        <strain evidence="3 4">Alberta</strain>
        <tissue evidence="3">Whole body</tissue>
    </source>
</reference>
<gene>
    <name evidence="3" type="ORF">TSAR_015013</name>
</gene>
<proteinExistence type="predicted"/>
<dbReference type="SMART" id="SM00595">
    <property type="entry name" value="MADF"/>
    <property type="match status" value="1"/>
</dbReference>
<dbReference type="OrthoDB" id="6629625at2759"/>
<feature type="compositionally biased region" description="Polar residues" evidence="1">
    <location>
        <begin position="302"/>
        <end position="317"/>
    </location>
</feature>
<feature type="domain" description="MADF" evidence="2">
    <location>
        <begin position="12"/>
        <end position="100"/>
    </location>
</feature>
<name>A0A232EXU3_9HYME</name>